<name>A0A5N5H7Z3_9ROSA</name>
<reference evidence="2 3" key="3">
    <citation type="submission" date="2019-11" db="EMBL/GenBank/DDBJ databases">
        <title>A de novo genome assembly of a pear dwarfing rootstock.</title>
        <authorList>
            <person name="Wang F."/>
            <person name="Wang J."/>
            <person name="Li S."/>
            <person name="Zhang Y."/>
            <person name="Fang M."/>
            <person name="Ma L."/>
            <person name="Zhao Y."/>
            <person name="Jiang S."/>
        </authorList>
    </citation>
    <scope>NUCLEOTIDE SEQUENCE [LARGE SCALE GENOMIC DNA]</scope>
    <source>
        <strain evidence="2">S2</strain>
        <tissue evidence="2">Leaf</tissue>
    </source>
</reference>
<reference evidence="2 3" key="1">
    <citation type="submission" date="2019-09" db="EMBL/GenBank/DDBJ databases">
        <authorList>
            <person name="Ou C."/>
        </authorList>
    </citation>
    <scope>NUCLEOTIDE SEQUENCE [LARGE SCALE GENOMIC DNA]</scope>
    <source>
        <strain evidence="2">S2</strain>
        <tissue evidence="2">Leaf</tissue>
    </source>
</reference>
<dbReference type="AlphaFoldDB" id="A0A5N5H7Z3"/>
<reference evidence="3" key="2">
    <citation type="submission" date="2019-10" db="EMBL/GenBank/DDBJ databases">
        <title>A de novo genome assembly of a pear dwarfing rootstock.</title>
        <authorList>
            <person name="Wang F."/>
            <person name="Wang J."/>
            <person name="Li S."/>
            <person name="Zhang Y."/>
            <person name="Fang M."/>
            <person name="Ma L."/>
            <person name="Zhao Y."/>
            <person name="Jiang S."/>
        </authorList>
    </citation>
    <scope>NUCLEOTIDE SEQUENCE [LARGE SCALE GENOMIC DNA]</scope>
</reference>
<gene>
    <name evidence="2" type="ORF">D8674_023682</name>
</gene>
<protein>
    <submittedName>
        <fullName evidence="2">Uncharacterized protein</fullName>
    </submittedName>
</protein>
<dbReference type="Proteomes" id="UP000327157">
    <property type="component" value="Chromosome 4"/>
</dbReference>
<feature type="signal peptide" evidence="1">
    <location>
        <begin position="1"/>
        <end position="24"/>
    </location>
</feature>
<feature type="chain" id="PRO_5024311963" evidence="1">
    <location>
        <begin position="25"/>
        <end position="135"/>
    </location>
</feature>
<organism evidence="2 3">
    <name type="scientific">Pyrus ussuriensis x Pyrus communis</name>
    <dbReference type="NCBI Taxonomy" id="2448454"/>
    <lineage>
        <taxon>Eukaryota</taxon>
        <taxon>Viridiplantae</taxon>
        <taxon>Streptophyta</taxon>
        <taxon>Embryophyta</taxon>
        <taxon>Tracheophyta</taxon>
        <taxon>Spermatophyta</taxon>
        <taxon>Magnoliopsida</taxon>
        <taxon>eudicotyledons</taxon>
        <taxon>Gunneridae</taxon>
        <taxon>Pentapetalae</taxon>
        <taxon>rosids</taxon>
        <taxon>fabids</taxon>
        <taxon>Rosales</taxon>
        <taxon>Rosaceae</taxon>
        <taxon>Amygdaloideae</taxon>
        <taxon>Maleae</taxon>
        <taxon>Pyrus</taxon>
    </lineage>
</organism>
<proteinExistence type="predicted"/>
<evidence type="ECO:0000313" key="3">
    <source>
        <dbReference type="Proteomes" id="UP000327157"/>
    </source>
</evidence>
<keyword evidence="3" id="KW-1185">Reference proteome</keyword>
<evidence type="ECO:0000256" key="1">
    <source>
        <dbReference type="SAM" id="SignalP"/>
    </source>
</evidence>
<comment type="caution">
    <text evidence="2">The sequence shown here is derived from an EMBL/GenBank/DDBJ whole genome shotgun (WGS) entry which is preliminary data.</text>
</comment>
<evidence type="ECO:0000313" key="2">
    <source>
        <dbReference type="EMBL" id="KAB2621500.1"/>
    </source>
</evidence>
<accession>A0A5N5H7Z3</accession>
<sequence length="135" mass="15174">MLSSLSIQLYHLLPILAHISLTLGQFTLHPQTPVEMCQKLPTSTIIGAAHLYLVKCPTPMLFLPWIFIITVGSIIPRLHSLQPTIILLAPTRLQFHLLLKDLLGRAQIYQDQDLLCIHSLSVTGMPLTKFQGVFR</sequence>
<dbReference type="EMBL" id="SMOL01000231">
    <property type="protein sequence ID" value="KAB2621500.1"/>
    <property type="molecule type" value="Genomic_DNA"/>
</dbReference>
<keyword evidence="1" id="KW-0732">Signal</keyword>